<dbReference type="RefSeq" id="WP_006829623.1">
    <property type="nucleotide sequence ID" value="NZ_AJYB01000024.1"/>
</dbReference>
<dbReference type="EMBL" id="AJYB01000024">
    <property type="protein sequence ID" value="EIM06924.1"/>
    <property type="molecule type" value="Genomic_DNA"/>
</dbReference>
<proteinExistence type="predicted"/>
<organism evidence="2 3">
    <name type="scientific">Planococcus antarcticus DSM 14505</name>
    <dbReference type="NCBI Taxonomy" id="1185653"/>
    <lineage>
        <taxon>Bacteria</taxon>
        <taxon>Bacillati</taxon>
        <taxon>Bacillota</taxon>
        <taxon>Bacilli</taxon>
        <taxon>Bacillales</taxon>
        <taxon>Caryophanaceae</taxon>
        <taxon>Planococcus</taxon>
    </lineage>
</organism>
<evidence type="ECO:0000313" key="2">
    <source>
        <dbReference type="EMBL" id="EIM06924.1"/>
    </source>
</evidence>
<protein>
    <submittedName>
        <fullName evidence="2">Group 1 glycosyl transferase</fullName>
    </submittedName>
</protein>
<dbReference type="Proteomes" id="UP000004725">
    <property type="component" value="Unassembled WGS sequence"/>
</dbReference>
<name>A0AA87ILR4_9BACL</name>
<accession>A0AA87ILR4</accession>
<dbReference type="AlphaFoldDB" id="A0AA87ILR4"/>
<sequence length="331" mass="37458">MKIVLASPNYPQLRGNTITVQRIADNLKNLGVETEIISTTNENVIHSFPVADVIHGFHAYNFYQFLQKLDSKPAHYIVTMTGTDLNQDLFNPDKRLDVLTCLHESDAIHVFDKKAEELLIKEGPWLTNKIFIMAQGNQTSSTGVSSFTKEPDSLLFFLPAGIRKVKNIPVAISMLQELYQSYPQLRLWLVGPILEEEEGRIVMELIDRHKDWICYLGQVPHEEMGAVYRQTDVVLNTSLSEGQPATILEAMGHALPVLASDIPGNSSIISDRKTGLLYKTRNEFLDYAEKLVNNNKIRQSIGQSAEAYVKQHHSSEREAETLLKVYQHILK</sequence>
<dbReference type="SUPFAM" id="SSF53756">
    <property type="entry name" value="UDP-Glycosyltransferase/glycogen phosphorylase"/>
    <property type="match status" value="1"/>
</dbReference>
<dbReference type="PANTHER" id="PTHR46660">
    <property type="match status" value="1"/>
</dbReference>
<evidence type="ECO:0000313" key="3">
    <source>
        <dbReference type="Proteomes" id="UP000004725"/>
    </source>
</evidence>
<reference evidence="2 3" key="1">
    <citation type="journal article" date="2012" name="J. Bacteriol.">
        <title>Genome Sequence of the Antarctic Psychrophile Bacterium Planococcus antarcticus DSM 14505.</title>
        <authorList>
            <person name="Margolles A."/>
            <person name="Gueimonde M."/>
            <person name="Sanchez B."/>
        </authorList>
    </citation>
    <scope>NUCLEOTIDE SEQUENCE [LARGE SCALE GENOMIC DNA]</scope>
    <source>
        <strain evidence="2 3">DSM 14505</strain>
    </source>
</reference>
<dbReference type="InterPro" id="IPR052622">
    <property type="entry name" value="Glycosyltransferase_G1"/>
</dbReference>
<dbReference type="PANTHER" id="PTHR46660:SF2">
    <property type="entry name" value="GLYCOSYLTRANSFERASE 1 DOMAIN-CONTAINING PROTEIN 1"/>
    <property type="match status" value="1"/>
</dbReference>
<dbReference type="GO" id="GO:0016757">
    <property type="term" value="F:glycosyltransferase activity"/>
    <property type="evidence" value="ECO:0007669"/>
    <property type="project" value="InterPro"/>
</dbReference>
<evidence type="ECO:0000259" key="1">
    <source>
        <dbReference type="Pfam" id="PF00534"/>
    </source>
</evidence>
<dbReference type="InterPro" id="IPR001296">
    <property type="entry name" value="Glyco_trans_1"/>
</dbReference>
<feature type="domain" description="Glycosyl transferase family 1" evidence="1">
    <location>
        <begin position="152"/>
        <end position="306"/>
    </location>
</feature>
<dbReference type="CDD" id="cd03801">
    <property type="entry name" value="GT4_PimA-like"/>
    <property type="match status" value="1"/>
</dbReference>
<dbReference type="Pfam" id="PF00534">
    <property type="entry name" value="Glycos_transf_1"/>
    <property type="match status" value="1"/>
</dbReference>
<keyword evidence="2" id="KW-0808">Transferase</keyword>
<dbReference type="Gene3D" id="3.40.50.2000">
    <property type="entry name" value="Glycogen Phosphorylase B"/>
    <property type="match status" value="2"/>
</dbReference>
<comment type="caution">
    <text evidence="2">The sequence shown here is derived from an EMBL/GenBank/DDBJ whole genome shotgun (WGS) entry which is preliminary data.</text>
</comment>
<gene>
    <name evidence="2" type="ORF">A1A1_08149</name>
</gene>